<evidence type="ECO:0000313" key="2">
    <source>
        <dbReference type="EMBL" id="PLN75641.1"/>
    </source>
</evidence>
<proteinExistence type="predicted"/>
<name>A0A2J5HFG6_9EURO</name>
<dbReference type="EMBL" id="KZ559641">
    <property type="protein sequence ID" value="PLN75641.1"/>
    <property type="molecule type" value="Genomic_DNA"/>
</dbReference>
<dbReference type="OrthoDB" id="4509688at2759"/>
<accession>A0A2J5HFG6</accession>
<feature type="region of interest" description="Disordered" evidence="1">
    <location>
        <begin position="159"/>
        <end position="196"/>
    </location>
</feature>
<gene>
    <name evidence="2" type="ORF">BDW42DRAFT_189135</name>
</gene>
<evidence type="ECO:0000256" key="1">
    <source>
        <dbReference type="SAM" id="MobiDB-lite"/>
    </source>
</evidence>
<dbReference type="Proteomes" id="UP000235023">
    <property type="component" value="Unassembled WGS sequence"/>
</dbReference>
<feature type="compositionally biased region" description="Polar residues" evidence="1">
    <location>
        <begin position="160"/>
        <end position="176"/>
    </location>
</feature>
<feature type="compositionally biased region" description="Polar residues" evidence="1">
    <location>
        <begin position="234"/>
        <end position="243"/>
    </location>
</feature>
<reference evidence="3" key="1">
    <citation type="submission" date="2017-12" db="EMBL/GenBank/DDBJ databases">
        <authorList>
            <consortium name="DOE Joint Genome Institute"/>
            <person name="Mondo S.J."/>
            <person name="Kjaerbolling I."/>
            <person name="Vesth T.C."/>
            <person name="Frisvad J.C."/>
            <person name="Nybo J.L."/>
            <person name="Theobald S."/>
            <person name="Kuo A."/>
            <person name="Bowyer P."/>
            <person name="Matsuda Y."/>
            <person name="Lyhne E.K."/>
            <person name="Kogle M.E."/>
            <person name="Clum A."/>
            <person name="Lipzen A."/>
            <person name="Salamov A."/>
            <person name="Ngan C.Y."/>
            <person name="Daum C."/>
            <person name="Chiniquy J."/>
            <person name="Barry K."/>
            <person name="LaButti K."/>
            <person name="Haridas S."/>
            <person name="Simmons B.A."/>
            <person name="Magnuson J.K."/>
            <person name="Mortensen U.H."/>
            <person name="Larsen T.O."/>
            <person name="Grigoriev I.V."/>
            <person name="Baker S.E."/>
            <person name="Andersen M.R."/>
            <person name="Nordberg H.P."/>
            <person name="Cantor M.N."/>
            <person name="Hua S.X."/>
        </authorList>
    </citation>
    <scope>NUCLEOTIDE SEQUENCE [LARGE SCALE GENOMIC DNA]</scope>
    <source>
        <strain evidence="3">IBT 19404</strain>
    </source>
</reference>
<dbReference type="AlphaFoldDB" id="A0A2J5HFG6"/>
<keyword evidence="3" id="KW-1185">Reference proteome</keyword>
<evidence type="ECO:0000313" key="3">
    <source>
        <dbReference type="Proteomes" id="UP000235023"/>
    </source>
</evidence>
<organism evidence="2 3">
    <name type="scientific">Aspergillus taichungensis</name>
    <dbReference type="NCBI Taxonomy" id="482145"/>
    <lineage>
        <taxon>Eukaryota</taxon>
        <taxon>Fungi</taxon>
        <taxon>Dikarya</taxon>
        <taxon>Ascomycota</taxon>
        <taxon>Pezizomycotina</taxon>
        <taxon>Eurotiomycetes</taxon>
        <taxon>Eurotiomycetidae</taxon>
        <taxon>Eurotiales</taxon>
        <taxon>Aspergillaceae</taxon>
        <taxon>Aspergillus</taxon>
        <taxon>Aspergillus subgen. Circumdati</taxon>
    </lineage>
</organism>
<sequence>MARGMLVSARLKLRCGNNRPTGNYTLSTLYLDRNAMDYTSIPYDVPSGYFPDPMHDPTLNLEAGFPSEEDFLNDGLMRGLNLDVLQLLNLQSNGMGKLPSDGVTIFPTLETMAVASADSGKYHHHQPPPLYVTANQGLNDLLQSASPLAAERALFMTPSVDGSNNSTGSPTATAQGHSHTTLHHSPPPLLAFDDLDPCSSPDTSHFSYPGYDDIYYGVSGEPFPMSDVAAPSLHNSQSFSNPLLPSHGNNNNNNNNNNDNLLEMPDGSTRLTANWLPVDPEVGFTIDVPRFAGA</sequence>
<feature type="compositionally biased region" description="Low complexity" evidence="1">
    <location>
        <begin position="249"/>
        <end position="260"/>
    </location>
</feature>
<protein>
    <submittedName>
        <fullName evidence="2">Uncharacterized protein</fullName>
    </submittedName>
</protein>
<feature type="region of interest" description="Disordered" evidence="1">
    <location>
        <begin position="234"/>
        <end position="266"/>
    </location>
</feature>